<keyword evidence="4" id="KW-1185">Reference proteome</keyword>
<proteinExistence type="predicted"/>
<dbReference type="Proteomes" id="UP000050794">
    <property type="component" value="Unassembled WGS sequence"/>
</dbReference>
<dbReference type="PROSITE" id="PS50202">
    <property type="entry name" value="MSP"/>
    <property type="match status" value="1"/>
</dbReference>
<dbReference type="InterPro" id="IPR008962">
    <property type="entry name" value="PapD-like_sf"/>
</dbReference>
<protein>
    <submittedName>
        <fullName evidence="5">MSP domain-containing protein</fullName>
    </submittedName>
</protein>
<reference evidence="5" key="1">
    <citation type="submission" date="2016-06" db="UniProtKB">
        <authorList>
            <consortium name="WormBaseParasite"/>
        </authorList>
    </citation>
    <scope>IDENTIFICATION</scope>
</reference>
<dbReference type="Gene3D" id="2.60.40.10">
    <property type="entry name" value="Immunoglobulins"/>
    <property type="match status" value="1"/>
</dbReference>
<dbReference type="InterPro" id="IPR013783">
    <property type="entry name" value="Ig-like_fold"/>
</dbReference>
<evidence type="ECO:0000313" key="3">
    <source>
        <dbReference type="EMBL" id="VDM43012.1"/>
    </source>
</evidence>
<dbReference type="InterPro" id="IPR000535">
    <property type="entry name" value="MSP_dom"/>
</dbReference>
<sequence length="273" mass="31158">MDASSSSHQQHGFAPGEFSEEESMQQFVQLINVDQTLICFDVDQVMDAKEELIISRVVGVDQPIAWRFRTNAPTRYIINPARGILINDKPVRVSIELVNNRFHPYHKVTLQAMVLPQGYDAKNVWKHKNASSLASVQTIRLRLSTMLMNIEYTEYIGQENEATNGNGLLRSVMAQSSTIGEDRIKELENLLNMLQADTLEIKSNIEQTIKLKAVLEKAFDARKTTQSELKARLAEDEKQVRKWKEELSKKEVELQCAQQSHRALCQQQQCNVS</sequence>
<name>A0A183UT71_TOXCA</name>
<dbReference type="SUPFAM" id="SSF49354">
    <property type="entry name" value="PapD-like"/>
    <property type="match status" value="1"/>
</dbReference>
<feature type="domain" description="MSP" evidence="2">
    <location>
        <begin position="30"/>
        <end position="146"/>
    </location>
</feature>
<dbReference type="AlphaFoldDB" id="A0A183UT71"/>
<evidence type="ECO:0000256" key="1">
    <source>
        <dbReference type="SAM" id="Coils"/>
    </source>
</evidence>
<dbReference type="WBParaSite" id="TCNE_0001169101-mRNA-1">
    <property type="protein sequence ID" value="TCNE_0001169101-mRNA-1"/>
    <property type="gene ID" value="TCNE_0001169101"/>
</dbReference>
<gene>
    <name evidence="3" type="ORF">TCNE_LOCUS11691</name>
</gene>
<evidence type="ECO:0000313" key="5">
    <source>
        <dbReference type="WBParaSite" id="TCNE_0001169101-mRNA-1"/>
    </source>
</evidence>
<evidence type="ECO:0000313" key="4">
    <source>
        <dbReference type="Proteomes" id="UP000050794"/>
    </source>
</evidence>
<organism evidence="4 5">
    <name type="scientific">Toxocara canis</name>
    <name type="common">Canine roundworm</name>
    <dbReference type="NCBI Taxonomy" id="6265"/>
    <lineage>
        <taxon>Eukaryota</taxon>
        <taxon>Metazoa</taxon>
        <taxon>Ecdysozoa</taxon>
        <taxon>Nematoda</taxon>
        <taxon>Chromadorea</taxon>
        <taxon>Rhabditida</taxon>
        <taxon>Spirurina</taxon>
        <taxon>Ascaridomorpha</taxon>
        <taxon>Ascaridoidea</taxon>
        <taxon>Toxocaridae</taxon>
        <taxon>Toxocara</taxon>
    </lineage>
</organism>
<dbReference type="EMBL" id="UYWY01020951">
    <property type="protein sequence ID" value="VDM43012.1"/>
    <property type="molecule type" value="Genomic_DNA"/>
</dbReference>
<keyword evidence="1" id="KW-0175">Coiled coil</keyword>
<evidence type="ECO:0000259" key="2">
    <source>
        <dbReference type="PROSITE" id="PS50202"/>
    </source>
</evidence>
<reference evidence="3 4" key="2">
    <citation type="submission" date="2018-11" db="EMBL/GenBank/DDBJ databases">
        <authorList>
            <consortium name="Pathogen Informatics"/>
        </authorList>
    </citation>
    <scope>NUCLEOTIDE SEQUENCE [LARGE SCALE GENOMIC DNA]</scope>
</reference>
<feature type="coiled-coil region" evidence="1">
    <location>
        <begin position="184"/>
        <end position="260"/>
    </location>
</feature>
<accession>A0A183UT71</accession>